<evidence type="ECO:0000313" key="3">
    <source>
        <dbReference type="EMBL" id="CAD2077026.1"/>
    </source>
</evidence>
<dbReference type="InterPro" id="IPR036986">
    <property type="entry name" value="S4_RNA-bd_sf"/>
</dbReference>
<dbReference type="GO" id="GO:0003723">
    <property type="term" value="F:RNA binding"/>
    <property type="evidence" value="ECO:0007669"/>
    <property type="project" value="UniProtKB-KW"/>
</dbReference>
<sequence>MEAIFQHFRSEEKEKIIEIYSKFEIAERDYYPVLLDFLDPRERVIVDNISGHFSDIEVEYFGGGQDEDRERMRAVVHPSLIPISRDDFQITVYRLDYPEKFLDLTHRNILGAIMALGFDRAKLGDIVFGKSIQFAVDSNLKDYINMELTRIKNTPIKLIEIPNDEMITGDIETRNITIIASSYRIDTIVSEVLKESRSKSKTRVEKEKVKINHSIVTNPALNVEIGDIISVRRFGRFIVNELVHETRKGKYRIAIKVYVE</sequence>
<gene>
    <name evidence="3" type="ORF">JEOPIN946_01392</name>
</gene>
<dbReference type="Pfam" id="PF17774">
    <property type="entry name" value="YlmH_RBD"/>
    <property type="match status" value="1"/>
</dbReference>
<dbReference type="Proteomes" id="UP000588186">
    <property type="component" value="Unassembled WGS sequence"/>
</dbReference>
<dbReference type="SUPFAM" id="SSF55174">
    <property type="entry name" value="Alpha-L RNA-binding motif"/>
    <property type="match status" value="1"/>
</dbReference>
<feature type="domain" description="RNA-binding S4" evidence="2">
    <location>
        <begin position="183"/>
        <end position="243"/>
    </location>
</feature>
<dbReference type="PROSITE" id="PS50889">
    <property type="entry name" value="S4"/>
    <property type="match status" value="1"/>
</dbReference>
<dbReference type="CDD" id="cd00165">
    <property type="entry name" value="S4"/>
    <property type="match status" value="1"/>
</dbReference>
<dbReference type="PANTHER" id="PTHR13633:SF3">
    <property type="entry name" value="MITOCHONDRIAL TRANSCRIPTION RESCUE FACTOR 1"/>
    <property type="match status" value="1"/>
</dbReference>
<evidence type="ECO:0000259" key="2">
    <source>
        <dbReference type="SMART" id="SM00363"/>
    </source>
</evidence>
<dbReference type="RefSeq" id="WP_186078040.1">
    <property type="nucleotide sequence ID" value="NZ_CAJEWB010000010.1"/>
</dbReference>
<dbReference type="Gene3D" id="3.30.70.330">
    <property type="match status" value="1"/>
</dbReference>
<accession>A0A6V7RGE1</accession>
<evidence type="ECO:0000313" key="4">
    <source>
        <dbReference type="Proteomes" id="UP000588186"/>
    </source>
</evidence>
<dbReference type="PANTHER" id="PTHR13633">
    <property type="entry name" value="MITOCHONDRIAL TRANSCRIPTION RESCUE FACTOR 1"/>
    <property type="match status" value="1"/>
</dbReference>
<name>A0A6V7RGE1_9BACL</name>
<dbReference type="Pfam" id="PF01479">
    <property type="entry name" value="S4"/>
    <property type="match status" value="1"/>
</dbReference>
<dbReference type="Gene3D" id="3.10.290.10">
    <property type="entry name" value="RNA-binding S4 domain"/>
    <property type="match status" value="1"/>
</dbReference>
<dbReference type="EMBL" id="CAJEWB010000010">
    <property type="protein sequence ID" value="CAD2077026.1"/>
    <property type="molecule type" value="Genomic_DNA"/>
</dbReference>
<dbReference type="InterPro" id="IPR012677">
    <property type="entry name" value="Nucleotide-bd_a/b_plait_sf"/>
</dbReference>
<keyword evidence="1" id="KW-0694">RNA-binding</keyword>
<organism evidence="3 4">
    <name type="scientific">Phocicoccus pinnipedialis</name>
    <dbReference type="NCBI Taxonomy" id="110845"/>
    <lineage>
        <taxon>Bacteria</taxon>
        <taxon>Bacillati</taxon>
        <taxon>Bacillota</taxon>
        <taxon>Bacilli</taxon>
        <taxon>Bacillales</taxon>
        <taxon>Salinicoccaceae</taxon>
        <taxon>Phocicoccus</taxon>
    </lineage>
</organism>
<reference evidence="3 4" key="1">
    <citation type="submission" date="2020-07" db="EMBL/GenBank/DDBJ databases">
        <authorList>
            <person name="Criscuolo A."/>
        </authorList>
    </citation>
    <scope>NUCLEOTIDE SEQUENCE [LARGE SCALE GENOMIC DNA]</scope>
    <source>
        <strain evidence="3">CIP107946</strain>
    </source>
</reference>
<protein>
    <recommendedName>
        <fullName evidence="2">RNA-binding S4 domain-containing protein</fullName>
    </recommendedName>
</protein>
<dbReference type="Gene3D" id="3.30.1370.160">
    <property type="match status" value="1"/>
</dbReference>
<keyword evidence="4" id="KW-1185">Reference proteome</keyword>
<dbReference type="InterPro" id="IPR002942">
    <property type="entry name" value="S4_RNA-bd"/>
</dbReference>
<dbReference type="SMART" id="SM00363">
    <property type="entry name" value="S4"/>
    <property type="match status" value="1"/>
</dbReference>
<proteinExistence type="predicted"/>
<evidence type="ECO:0000256" key="1">
    <source>
        <dbReference type="PROSITE-ProRule" id="PRU00182"/>
    </source>
</evidence>
<dbReference type="AlphaFoldDB" id="A0A6V7RGE1"/>
<dbReference type="InterPro" id="IPR040591">
    <property type="entry name" value="RqcP2_RBD"/>
</dbReference>
<comment type="caution">
    <text evidence="3">The sequence shown here is derived from an EMBL/GenBank/DDBJ whole genome shotgun (WGS) entry which is preliminary data.</text>
</comment>